<evidence type="ECO:0000259" key="6">
    <source>
        <dbReference type="Pfam" id="PF03275"/>
    </source>
</evidence>
<evidence type="ECO:0000256" key="3">
    <source>
        <dbReference type="ARBA" id="ARBA00022630"/>
    </source>
</evidence>
<evidence type="ECO:0000256" key="1">
    <source>
        <dbReference type="ARBA" id="ARBA00001974"/>
    </source>
</evidence>
<accession>A0A4Q9HDQ4</accession>
<dbReference type="PANTHER" id="PTHR21197:SF0">
    <property type="entry name" value="UDP-GALACTOPYRANOSE MUTASE"/>
    <property type="match status" value="1"/>
</dbReference>
<protein>
    <submittedName>
        <fullName evidence="7">UDP-galactopyranose mutase</fullName>
        <ecNumber evidence="7">5.4.99.9</ecNumber>
    </submittedName>
</protein>
<gene>
    <name evidence="7" type="primary">glf</name>
    <name evidence="7" type="ORF">EYS08_11710</name>
</gene>
<evidence type="ECO:0000313" key="7">
    <source>
        <dbReference type="EMBL" id="TBO42186.1"/>
    </source>
</evidence>
<comment type="cofactor">
    <cofactor evidence="1">
        <name>FAD</name>
        <dbReference type="ChEBI" id="CHEBI:57692"/>
    </cofactor>
</comment>
<dbReference type="Pfam" id="PF03275">
    <property type="entry name" value="GLF"/>
    <property type="match status" value="1"/>
</dbReference>
<keyword evidence="4" id="KW-0274">FAD</keyword>
<proteinExistence type="inferred from homology"/>
<dbReference type="NCBIfam" id="TIGR00031">
    <property type="entry name" value="UDP-GALP_mutase"/>
    <property type="match status" value="1"/>
</dbReference>
<feature type="domain" description="UDP-galactopyranose mutase C-terminal" evidence="6">
    <location>
        <begin position="149"/>
        <end position="349"/>
    </location>
</feature>
<dbReference type="RefSeq" id="WP_131030205.1">
    <property type="nucleotide sequence ID" value="NZ_SIXF01000009.1"/>
</dbReference>
<dbReference type="AlphaFoldDB" id="A0A4Q9HDQ4"/>
<sequence>MKKILIVGAGFSGAVIARELADTNQYQITVIEERGHIAGNCYTERDAETNIMEHVYGPHIFNTSNEKVWNYIQKFGEFIPSINRVKAVTEKGVFSIPINLLTINQFFNKNFNPREATDFITSKGDHTIIEAKNFEEQALKLIGTELYENFFKGYTIKQWGCDPKELPASILNRLPIRFNYDDNYYNSKFQGIPRNGYTEVVSNLLNHENIKVILNTKYTKAKNSGFDHVFYAGPLDAYFNFSLGKLAYRSIYFEKEVFDGEDYQGNPVINYCSESVPYTRIHEHKHFTPWEKHEKSIYFKEYSKETEDSDIPYYPKRLAADKELLRSYRHLAENENNITFIGRLGTYRYMDMHHVIDEALTISEDFIKTGDATSFYKFLNSES</sequence>
<evidence type="ECO:0000256" key="4">
    <source>
        <dbReference type="ARBA" id="ARBA00022827"/>
    </source>
</evidence>
<dbReference type="InterPro" id="IPR015899">
    <property type="entry name" value="UDP-GalPyranose_mutase_C"/>
</dbReference>
<evidence type="ECO:0000313" key="8">
    <source>
        <dbReference type="Proteomes" id="UP000291819"/>
    </source>
</evidence>
<dbReference type="GO" id="GO:0005829">
    <property type="term" value="C:cytosol"/>
    <property type="evidence" value="ECO:0007669"/>
    <property type="project" value="TreeGrafter"/>
</dbReference>
<dbReference type="Proteomes" id="UP000291819">
    <property type="component" value="Unassembled WGS sequence"/>
</dbReference>
<dbReference type="SUPFAM" id="SSF54373">
    <property type="entry name" value="FAD-linked reductases, C-terminal domain"/>
    <property type="match status" value="1"/>
</dbReference>
<keyword evidence="8" id="KW-1185">Reference proteome</keyword>
<dbReference type="Gene3D" id="3.40.50.720">
    <property type="entry name" value="NAD(P)-binding Rossmann-like Domain"/>
    <property type="match status" value="3"/>
</dbReference>
<evidence type="ECO:0000256" key="5">
    <source>
        <dbReference type="ARBA" id="ARBA00023235"/>
    </source>
</evidence>
<dbReference type="GO" id="GO:0050660">
    <property type="term" value="F:flavin adenine dinucleotide binding"/>
    <property type="evidence" value="ECO:0007669"/>
    <property type="project" value="TreeGrafter"/>
</dbReference>
<dbReference type="InterPro" id="IPR004379">
    <property type="entry name" value="UDP-GALP_mutase"/>
</dbReference>
<dbReference type="GO" id="GO:0008767">
    <property type="term" value="F:UDP-galactopyranose mutase activity"/>
    <property type="evidence" value="ECO:0007669"/>
    <property type="project" value="UniProtKB-EC"/>
</dbReference>
<comment type="caution">
    <text evidence="7">The sequence shown here is derived from an EMBL/GenBank/DDBJ whole genome shotgun (WGS) entry which is preliminary data.</text>
</comment>
<dbReference type="SUPFAM" id="SSF51971">
    <property type="entry name" value="Nucleotide-binding domain"/>
    <property type="match status" value="1"/>
</dbReference>
<comment type="similarity">
    <text evidence="2">Belongs to the UDP-galactopyranose/dTDP-fucopyranose mutase family.</text>
</comment>
<name>A0A4Q9HDQ4_9SPHI</name>
<keyword evidence="5 7" id="KW-0413">Isomerase</keyword>
<evidence type="ECO:0000256" key="2">
    <source>
        <dbReference type="ARBA" id="ARBA00009321"/>
    </source>
</evidence>
<dbReference type="OrthoDB" id="9769600at2"/>
<organism evidence="7 8">
    <name type="scientific">Pedobacter kyonggii</name>
    <dbReference type="NCBI Taxonomy" id="1926871"/>
    <lineage>
        <taxon>Bacteria</taxon>
        <taxon>Pseudomonadati</taxon>
        <taxon>Bacteroidota</taxon>
        <taxon>Sphingobacteriia</taxon>
        <taxon>Sphingobacteriales</taxon>
        <taxon>Sphingobacteriaceae</taxon>
        <taxon>Pedobacter</taxon>
    </lineage>
</organism>
<keyword evidence="3" id="KW-0285">Flavoprotein</keyword>
<dbReference type="EMBL" id="SIXF01000009">
    <property type="protein sequence ID" value="TBO42186.1"/>
    <property type="molecule type" value="Genomic_DNA"/>
</dbReference>
<reference evidence="7 8" key="1">
    <citation type="submission" date="2019-02" db="EMBL/GenBank/DDBJ databases">
        <title>Pedobacter kyonggii whole genome sequence analysis.</title>
        <authorList>
            <person name="Dahal R.H."/>
        </authorList>
    </citation>
    <scope>NUCLEOTIDE SEQUENCE [LARGE SCALE GENOMIC DNA]</scope>
    <source>
        <strain evidence="7 8">K-4-11-1</strain>
    </source>
</reference>
<dbReference type="EC" id="5.4.99.9" evidence="7"/>
<dbReference type="PANTHER" id="PTHR21197">
    <property type="entry name" value="UDP-GALACTOPYRANOSE MUTASE"/>
    <property type="match status" value="1"/>
</dbReference>
<dbReference type="Pfam" id="PF13450">
    <property type="entry name" value="NAD_binding_8"/>
    <property type="match status" value="1"/>
</dbReference>